<dbReference type="PIRSF" id="PIRSF006060">
    <property type="entry name" value="AA_transporter"/>
    <property type="match status" value="1"/>
</dbReference>
<evidence type="ECO:0000256" key="5">
    <source>
        <dbReference type="ARBA" id="ARBA00023136"/>
    </source>
</evidence>
<gene>
    <name evidence="8" type="ORF">FBEOM_10379</name>
</gene>
<evidence type="ECO:0000256" key="3">
    <source>
        <dbReference type="ARBA" id="ARBA00022692"/>
    </source>
</evidence>
<feature type="region of interest" description="Disordered" evidence="6">
    <location>
        <begin position="1"/>
        <end position="25"/>
    </location>
</feature>
<dbReference type="InterPro" id="IPR002293">
    <property type="entry name" value="AA/rel_permease1"/>
</dbReference>
<evidence type="ECO:0000256" key="2">
    <source>
        <dbReference type="ARBA" id="ARBA00022448"/>
    </source>
</evidence>
<feature type="transmembrane region" description="Helical" evidence="7">
    <location>
        <begin position="289"/>
        <end position="307"/>
    </location>
</feature>
<evidence type="ECO:0000313" key="8">
    <source>
        <dbReference type="EMBL" id="KAF4335788.1"/>
    </source>
</evidence>
<feature type="transmembrane region" description="Helical" evidence="7">
    <location>
        <begin position="86"/>
        <end position="110"/>
    </location>
</feature>
<dbReference type="Pfam" id="PF13520">
    <property type="entry name" value="AA_permease_2"/>
    <property type="match status" value="1"/>
</dbReference>
<evidence type="ECO:0000256" key="7">
    <source>
        <dbReference type="SAM" id="Phobius"/>
    </source>
</evidence>
<evidence type="ECO:0000313" key="9">
    <source>
        <dbReference type="Proteomes" id="UP000730481"/>
    </source>
</evidence>
<feature type="transmembrane region" description="Helical" evidence="7">
    <location>
        <begin position="50"/>
        <end position="66"/>
    </location>
</feature>
<reference evidence="8" key="1">
    <citation type="journal article" date="2017" name="Mycologia">
        <title>Fusarium algeriense, sp. nov., a novel toxigenic crown rot pathogen of durum wheat from Algeria is nested in the Fusarium burgessii species complex.</title>
        <authorList>
            <person name="Laraba I."/>
            <person name="Keddad A."/>
            <person name="Boureghda H."/>
            <person name="Abdallah N."/>
            <person name="Vaughan M.M."/>
            <person name="Proctor R.H."/>
            <person name="Busman M."/>
            <person name="O'Donnell K."/>
        </authorList>
    </citation>
    <scope>NUCLEOTIDE SEQUENCE</scope>
    <source>
        <strain evidence="8">NRRL 25174</strain>
    </source>
</reference>
<proteinExistence type="predicted"/>
<feature type="transmembrane region" description="Helical" evidence="7">
    <location>
        <begin position="248"/>
        <end position="268"/>
    </location>
</feature>
<comment type="subcellular location">
    <subcellularLocation>
        <location evidence="1">Membrane</location>
        <topology evidence="1">Multi-pass membrane protein</topology>
    </subcellularLocation>
</comment>
<sequence>MATQYELNDMPGGKHPRSTVEDASVSSDQDHMDSAQLAKLGKKSVLKRNFGGWTILGFSCAVLVTWEGTLMNFAPGLSNGGSAGIIYGYIFVWIGVLSSFACLCELVSIAPMAAGQYHWVAMLAPPRYSKYLSYITGWMNLAGWQGTSAAAGFLTGTMVQGLVIFTTPSYTAHTWHGTLMIWACLLVAIIINTVVSALLPILEGMILILHLIGFFAILITLLVFRDSNNGTEVFTEWRNSGNWPTQGLSWFVGLLGMVFSFTGVDCSFHMAEEVRNPSLIVPRSIMGSITINGLLGFGMVIAMLYSATDIDKAIETPTGYPFMEIFYQATGSKAGVAGMVSLIIVMTLSATVGVIASTSRMLWAFARDNALPFSPFLSRVESRTNMPVWSITVTCAISCIISLINLGSSVVYNAIVSVAISGLYASYFMPAILLLYRRCDKNYQIRNIHGDGQILEWGPWHLKGIFGIINNTFACMFITIVWFFSLWPPQTPVDAKSMNYASLMTGGIGILATIYYVLRANKVYVGPKKEI</sequence>
<feature type="transmembrane region" description="Helical" evidence="7">
    <location>
        <begin position="336"/>
        <end position="365"/>
    </location>
</feature>
<feature type="transmembrane region" description="Helical" evidence="7">
    <location>
        <begin position="499"/>
        <end position="518"/>
    </location>
</feature>
<dbReference type="OrthoDB" id="10054429at2759"/>
<keyword evidence="9" id="KW-1185">Reference proteome</keyword>
<feature type="transmembrane region" description="Helical" evidence="7">
    <location>
        <begin position="131"/>
        <end position="159"/>
    </location>
</feature>
<dbReference type="PANTHER" id="PTHR45649">
    <property type="entry name" value="AMINO-ACID PERMEASE BAT1"/>
    <property type="match status" value="1"/>
</dbReference>
<feature type="transmembrane region" description="Helical" evidence="7">
    <location>
        <begin position="179"/>
        <end position="199"/>
    </location>
</feature>
<comment type="caution">
    <text evidence="8">The sequence shown here is derived from an EMBL/GenBank/DDBJ whole genome shotgun (WGS) entry which is preliminary data.</text>
</comment>
<feature type="transmembrane region" description="Helical" evidence="7">
    <location>
        <begin position="206"/>
        <end position="224"/>
    </location>
</feature>
<dbReference type="EMBL" id="PVQB02000534">
    <property type="protein sequence ID" value="KAF4335788.1"/>
    <property type="molecule type" value="Genomic_DNA"/>
</dbReference>
<dbReference type="Proteomes" id="UP000730481">
    <property type="component" value="Unassembled WGS sequence"/>
</dbReference>
<reference evidence="8" key="2">
    <citation type="submission" date="2020-02" db="EMBL/GenBank/DDBJ databases">
        <title>Identification and distribution of gene clusters putatively required for synthesis of sphingolipid metabolism inhibitors in phylogenetically diverse species of the filamentous fungus Fusarium.</title>
        <authorList>
            <person name="Kim H.-S."/>
            <person name="Busman M."/>
            <person name="Brown D.W."/>
            <person name="Divon H."/>
            <person name="Uhlig S."/>
            <person name="Proctor R.H."/>
        </authorList>
    </citation>
    <scope>NUCLEOTIDE SEQUENCE</scope>
    <source>
        <strain evidence="8">NRRL 25174</strain>
    </source>
</reference>
<organism evidence="8 9">
    <name type="scientific">Fusarium beomiforme</name>
    <dbReference type="NCBI Taxonomy" id="44412"/>
    <lineage>
        <taxon>Eukaryota</taxon>
        <taxon>Fungi</taxon>
        <taxon>Dikarya</taxon>
        <taxon>Ascomycota</taxon>
        <taxon>Pezizomycotina</taxon>
        <taxon>Sordariomycetes</taxon>
        <taxon>Hypocreomycetidae</taxon>
        <taxon>Hypocreales</taxon>
        <taxon>Nectriaceae</taxon>
        <taxon>Fusarium</taxon>
        <taxon>Fusarium burgessii species complex</taxon>
    </lineage>
</organism>
<keyword evidence="5 7" id="KW-0472">Membrane</keyword>
<evidence type="ECO:0000256" key="6">
    <source>
        <dbReference type="SAM" id="MobiDB-lite"/>
    </source>
</evidence>
<dbReference type="PANTHER" id="PTHR45649:SF1">
    <property type="entry name" value="TRANSPORTER, PUTATIVE (EUROFUNG)-RELATED"/>
    <property type="match status" value="1"/>
</dbReference>
<keyword evidence="3 7" id="KW-0812">Transmembrane</keyword>
<accession>A0A9P5DVE8</accession>
<keyword evidence="2" id="KW-0813">Transport</keyword>
<name>A0A9P5DVE8_9HYPO</name>
<keyword evidence="4 7" id="KW-1133">Transmembrane helix</keyword>
<dbReference type="Gene3D" id="1.20.1740.10">
    <property type="entry name" value="Amino acid/polyamine transporter I"/>
    <property type="match status" value="1"/>
</dbReference>
<evidence type="ECO:0000256" key="4">
    <source>
        <dbReference type="ARBA" id="ARBA00022989"/>
    </source>
</evidence>
<evidence type="ECO:0000256" key="1">
    <source>
        <dbReference type="ARBA" id="ARBA00004141"/>
    </source>
</evidence>
<dbReference type="GO" id="GO:0016020">
    <property type="term" value="C:membrane"/>
    <property type="evidence" value="ECO:0007669"/>
    <property type="project" value="UniProtKB-SubCell"/>
</dbReference>
<dbReference type="GO" id="GO:0022857">
    <property type="term" value="F:transmembrane transporter activity"/>
    <property type="evidence" value="ECO:0007669"/>
    <property type="project" value="InterPro"/>
</dbReference>
<feature type="transmembrane region" description="Helical" evidence="7">
    <location>
        <begin position="410"/>
        <end position="436"/>
    </location>
</feature>
<feature type="transmembrane region" description="Helical" evidence="7">
    <location>
        <begin position="465"/>
        <end position="487"/>
    </location>
</feature>
<protein>
    <submittedName>
        <fullName evidence="8">GABA transport</fullName>
    </submittedName>
</protein>
<dbReference type="AlphaFoldDB" id="A0A9P5DVE8"/>
<feature type="transmembrane region" description="Helical" evidence="7">
    <location>
        <begin position="386"/>
        <end position="404"/>
    </location>
</feature>